<reference evidence="1" key="1">
    <citation type="submission" date="2020-07" db="EMBL/GenBank/DDBJ databases">
        <title>Multicomponent nature underlies the extraordinary mechanical properties of spider dragline silk.</title>
        <authorList>
            <person name="Kono N."/>
            <person name="Nakamura H."/>
            <person name="Mori M."/>
            <person name="Yoshida Y."/>
            <person name="Ohtoshi R."/>
            <person name="Malay A.D."/>
            <person name="Moran D.A.P."/>
            <person name="Tomita M."/>
            <person name="Numata K."/>
            <person name="Arakawa K."/>
        </authorList>
    </citation>
    <scope>NUCLEOTIDE SEQUENCE</scope>
</reference>
<gene>
    <name evidence="1" type="ORF">TNCT_239161</name>
</gene>
<dbReference type="AlphaFoldDB" id="A0A8X6HCJ7"/>
<protein>
    <submittedName>
        <fullName evidence="1">Uncharacterized protein</fullName>
    </submittedName>
</protein>
<dbReference type="OrthoDB" id="10566254at2759"/>
<name>A0A8X6HCJ7_TRICU</name>
<evidence type="ECO:0000313" key="2">
    <source>
        <dbReference type="Proteomes" id="UP000887116"/>
    </source>
</evidence>
<comment type="caution">
    <text evidence="1">The sequence shown here is derived from an EMBL/GenBank/DDBJ whole genome shotgun (WGS) entry which is preliminary data.</text>
</comment>
<keyword evidence="2" id="KW-1185">Reference proteome</keyword>
<organism evidence="1 2">
    <name type="scientific">Trichonephila clavata</name>
    <name type="common">Joro spider</name>
    <name type="synonym">Nephila clavata</name>
    <dbReference type="NCBI Taxonomy" id="2740835"/>
    <lineage>
        <taxon>Eukaryota</taxon>
        <taxon>Metazoa</taxon>
        <taxon>Ecdysozoa</taxon>
        <taxon>Arthropoda</taxon>
        <taxon>Chelicerata</taxon>
        <taxon>Arachnida</taxon>
        <taxon>Araneae</taxon>
        <taxon>Araneomorphae</taxon>
        <taxon>Entelegynae</taxon>
        <taxon>Araneoidea</taxon>
        <taxon>Nephilidae</taxon>
        <taxon>Trichonephila</taxon>
    </lineage>
</organism>
<sequence length="82" mass="9004">MIELNKVSRRKRLNRDVSVNVSGLSKLLEERTKGHQSTVVSLSPVRTMSMLTDNVLVCGGVDGRGKYANGSRDLPTNCYTGH</sequence>
<dbReference type="EMBL" id="BMAO01008029">
    <property type="protein sequence ID" value="GFR20253.1"/>
    <property type="molecule type" value="Genomic_DNA"/>
</dbReference>
<evidence type="ECO:0000313" key="1">
    <source>
        <dbReference type="EMBL" id="GFR20253.1"/>
    </source>
</evidence>
<accession>A0A8X6HCJ7</accession>
<proteinExistence type="predicted"/>
<dbReference type="Proteomes" id="UP000887116">
    <property type="component" value="Unassembled WGS sequence"/>
</dbReference>